<keyword evidence="1" id="KW-0808">Transferase</keyword>
<dbReference type="Pfam" id="PF00069">
    <property type="entry name" value="Pkinase"/>
    <property type="match status" value="1"/>
</dbReference>
<dbReference type="PROSITE" id="PS00108">
    <property type="entry name" value="PROTEIN_KINASE_ST"/>
    <property type="match status" value="1"/>
</dbReference>
<dbReference type="InterPro" id="IPR000719">
    <property type="entry name" value="Prot_kinase_dom"/>
</dbReference>
<dbReference type="InterPro" id="IPR008271">
    <property type="entry name" value="Ser/Thr_kinase_AS"/>
</dbReference>
<evidence type="ECO:0000313" key="9">
    <source>
        <dbReference type="Proteomes" id="UP001058364"/>
    </source>
</evidence>
<keyword evidence="8" id="KW-0723">Serine/threonine-protein kinase</keyword>
<dbReference type="Proteomes" id="UP001058364">
    <property type="component" value="Chromosome"/>
</dbReference>
<dbReference type="PROSITE" id="PS50011">
    <property type="entry name" value="PROTEIN_KINASE_DOM"/>
    <property type="match status" value="1"/>
</dbReference>
<keyword evidence="4 5" id="KW-0067">ATP-binding</keyword>
<evidence type="ECO:0000256" key="3">
    <source>
        <dbReference type="ARBA" id="ARBA00022777"/>
    </source>
</evidence>
<gene>
    <name evidence="8" type="ORF">NX772_01380</name>
</gene>
<name>A0ABY5TW83_9BACT</name>
<sequence>MNNLGYKKKLEEKYKILNMIGGGGMSTIYLAINKANKTKCAIKFMNSNLMDENNIKRFAQEIRIHKKINSPYVIKLLDYCFDRENREFWIVMELIEGTILKNVIERVGSLSKEEVVNYSKQIVLGLKEIHNAGIYHRDIKDSNIMVSTLNEIKIIDLGIAIDNESERLTQENKVIGSVHYMPGEIADYKEKGSEKIDIYSVGIVMYQMLIGSVPFTGYSHVKIISKHKYNPVPKIQVLKQTTSHGLINIINRCLAKNPDNRYRDMSELYRDLSTCLRPDRLAEKIIDYNKPEKKTFLDFWTGKMGNFILYTSLVIVLILLIIVIILLLIE</sequence>
<organism evidence="8 9">
    <name type="scientific">Mesomycoplasma molare</name>
    <dbReference type="NCBI Taxonomy" id="171288"/>
    <lineage>
        <taxon>Bacteria</taxon>
        <taxon>Bacillati</taxon>
        <taxon>Mycoplasmatota</taxon>
        <taxon>Mycoplasmoidales</taxon>
        <taxon>Metamycoplasmataceae</taxon>
        <taxon>Mesomycoplasma</taxon>
    </lineage>
</organism>
<dbReference type="PANTHER" id="PTHR24348">
    <property type="entry name" value="SERINE/THREONINE-PROTEIN KINASE UNC-51-RELATED"/>
    <property type="match status" value="1"/>
</dbReference>
<keyword evidence="6" id="KW-0472">Membrane</keyword>
<reference evidence="8" key="1">
    <citation type="submission" date="2022-08" db="EMBL/GenBank/DDBJ databases">
        <title>Complete genome sequence of Mycoplasma molare type strain H 542.</title>
        <authorList>
            <person name="Spergser J."/>
        </authorList>
    </citation>
    <scope>NUCLEOTIDE SEQUENCE</scope>
    <source>
        <strain evidence="8">H 542</strain>
    </source>
</reference>
<dbReference type="PANTHER" id="PTHR24348:SF22">
    <property type="entry name" value="NON-SPECIFIC SERINE_THREONINE PROTEIN KINASE"/>
    <property type="match status" value="1"/>
</dbReference>
<feature type="transmembrane region" description="Helical" evidence="6">
    <location>
        <begin position="307"/>
        <end position="329"/>
    </location>
</feature>
<dbReference type="Gene3D" id="1.10.510.10">
    <property type="entry name" value="Transferase(Phosphotransferase) domain 1"/>
    <property type="match status" value="1"/>
</dbReference>
<dbReference type="SUPFAM" id="SSF56112">
    <property type="entry name" value="Protein kinase-like (PK-like)"/>
    <property type="match status" value="1"/>
</dbReference>
<dbReference type="InterPro" id="IPR011009">
    <property type="entry name" value="Kinase-like_dom_sf"/>
</dbReference>
<evidence type="ECO:0000256" key="5">
    <source>
        <dbReference type="PROSITE-ProRule" id="PRU10141"/>
    </source>
</evidence>
<dbReference type="InterPro" id="IPR017441">
    <property type="entry name" value="Protein_kinase_ATP_BS"/>
</dbReference>
<evidence type="ECO:0000259" key="7">
    <source>
        <dbReference type="PROSITE" id="PS50011"/>
    </source>
</evidence>
<keyword evidence="6" id="KW-0812">Transmembrane</keyword>
<evidence type="ECO:0000256" key="1">
    <source>
        <dbReference type="ARBA" id="ARBA00022679"/>
    </source>
</evidence>
<keyword evidence="9" id="KW-1185">Reference proteome</keyword>
<proteinExistence type="predicted"/>
<keyword evidence="6" id="KW-1133">Transmembrane helix</keyword>
<evidence type="ECO:0000313" key="8">
    <source>
        <dbReference type="EMBL" id="UWD34465.1"/>
    </source>
</evidence>
<dbReference type="EMBL" id="CP103423">
    <property type="protein sequence ID" value="UWD34465.1"/>
    <property type="molecule type" value="Genomic_DNA"/>
</dbReference>
<accession>A0ABY5TW83</accession>
<dbReference type="InterPro" id="IPR045269">
    <property type="entry name" value="Atg1-like"/>
</dbReference>
<dbReference type="GO" id="GO:0004674">
    <property type="term" value="F:protein serine/threonine kinase activity"/>
    <property type="evidence" value="ECO:0007669"/>
    <property type="project" value="UniProtKB-KW"/>
</dbReference>
<evidence type="ECO:0000256" key="6">
    <source>
        <dbReference type="SAM" id="Phobius"/>
    </source>
</evidence>
<keyword evidence="3 8" id="KW-0418">Kinase</keyword>
<feature type="binding site" evidence="5">
    <location>
        <position position="43"/>
    </location>
    <ligand>
        <name>ATP</name>
        <dbReference type="ChEBI" id="CHEBI:30616"/>
    </ligand>
</feature>
<dbReference type="SMART" id="SM00220">
    <property type="entry name" value="S_TKc"/>
    <property type="match status" value="1"/>
</dbReference>
<evidence type="ECO:0000256" key="2">
    <source>
        <dbReference type="ARBA" id="ARBA00022741"/>
    </source>
</evidence>
<feature type="domain" description="Protein kinase" evidence="7">
    <location>
        <begin position="14"/>
        <end position="276"/>
    </location>
</feature>
<dbReference type="RefSeq" id="WP_027123193.1">
    <property type="nucleotide sequence ID" value="NZ_CP103423.1"/>
</dbReference>
<dbReference type="CDD" id="cd14014">
    <property type="entry name" value="STKc_PknB_like"/>
    <property type="match status" value="1"/>
</dbReference>
<dbReference type="PROSITE" id="PS00107">
    <property type="entry name" value="PROTEIN_KINASE_ATP"/>
    <property type="match status" value="1"/>
</dbReference>
<protein>
    <submittedName>
        <fullName evidence="8">Serine/threonine protein kinase</fullName>
    </submittedName>
</protein>
<keyword evidence="2 5" id="KW-0547">Nucleotide-binding</keyword>
<evidence type="ECO:0000256" key="4">
    <source>
        <dbReference type="ARBA" id="ARBA00022840"/>
    </source>
</evidence>